<protein>
    <submittedName>
        <fullName evidence="8">Glutathione reductase</fullName>
    </submittedName>
</protein>
<dbReference type="PANTHER" id="PTHR43014:SF5">
    <property type="entry name" value="GLUTATHIONE REDUCTASE (NADPH)"/>
    <property type="match status" value="1"/>
</dbReference>
<reference evidence="8 9" key="1">
    <citation type="submission" date="2014-06" db="EMBL/GenBank/DDBJ databases">
        <title>Draft genome sequence of the putrescine producing strain Lactococcus lactis subsp cremoris GE214.</title>
        <authorList>
            <person name="Ladero V."/>
            <person name="Linares D.M."/>
            <person name="del Rio B."/>
            <person name="Mayo B."/>
            <person name="Martin M.C."/>
            <person name="Fernandez M."/>
            <person name="Alvarez M.A."/>
        </authorList>
    </citation>
    <scope>NUCLEOTIDE SEQUENCE [LARGE SCALE GENOMIC DNA]</scope>
    <source>
        <strain evidence="8 9">GE214</strain>
    </source>
</reference>
<dbReference type="Gene3D" id="3.30.390.30">
    <property type="match status" value="1"/>
</dbReference>
<proteinExistence type="inferred from homology"/>
<comment type="caution">
    <text evidence="8">The sequence shown here is derived from an EMBL/GenBank/DDBJ whole genome shotgun (WGS) entry which is preliminary data.</text>
</comment>
<feature type="binding site" evidence="4">
    <location>
        <begin position="134"/>
        <end position="136"/>
    </location>
    <ligand>
        <name>FAD</name>
        <dbReference type="ChEBI" id="CHEBI:57692"/>
    </ligand>
</feature>
<comment type="cofactor">
    <cofactor evidence="4">
        <name>FAD</name>
        <dbReference type="ChEBI" id="CHEBI:57692"/>
    </cofactor>
    <text evidence="4">Binds 1 FAD per subunit.</text>
</comment>
<feature type="binding site" evidence="4">
    <location>
        <position position="256"/>
    </location>
    <ligand>
        <name>NAD(+)</name>
        <dbReference type="ChEBI" id="CHEBI:57540"/>
    </ligand>
</feature>
<dbReference type="EMBL" id="AZSI01000063">
    <property type="protein sequence ID" value="KEY62152.1"/>
    <property type="molecule type" value="Genomic_DNA"/>
</dbReference>
<dbReference type="Proteomes" id="UP000028401">
    <property type="component" value="Unassembled WGS sequence"/>
</dbReference>
<feature type="binding site" evidence="4">
    <location>
        <begin position="169"/>
        <end position="176"/>
    </location>
    <ligand>
        <name>NAD(+)</name>
        <dbReference type="ChEBI" id="CHEBI:57540"/>
    </ligand>
</feature>
<dbReference type="AlphaFoldDB" id="A0A084AA23"/>
<dbReference type="Pfam" id="PF02852">
    <property type="entry name" value="Pyr_redox_dim"/>
    <property type="match status" value="1"/>
</dbReference>
<dbReference type="Pfam" id="PF07992">
    <property type="entry name" value="Pyr_redox_2"/>
    <property type="match status" value="1"/>
</dbReference>
<feature type="domain" description="FAD/NAD(P)-binding" evidence="7">
    <location>
        <begin position="2"/>
        <end position="313"/>
    </location>
</feature>
<dbReference type="GO" id="GO:0000166">
    <property type="term" value="F:nucleotide binding"/>
    <property type="evidence" value="ECO:0007669"/>
    <property type="project" value="UniProtKB-KW"/>
</dbReference>
<evidence type="ECO:0000256" key="4">
    <source>
        <dbReference type="PIRSR" id="PIRSR000350-3"/>
    </source>
</evidence>
<dbReference type="PATRIC" id="fig|1415168.3.peg.1781"/>
<dbReference type="InterPro" id="IPR023753">
    <property type="entry name" value="FAD/NAD-binding_dom"/>
</dbReference>
<evidence type="ECO:0000256" key="2">
    <source>
        <dbReference type="ARBA" id="ARBA00022630"/>
    </source>
</evidence>
<keyword evidence="2" id="KW-0285">Flavoprotein</keyword>
<comment type="similarity">
    <text evidence="1">Belongs to the class-I pyridine nucleotide-disulfide oxidoreductase family.</text>
</comment>
<dbReference type="PIRSF" id="PIRSF000350">
    <property type="entry name" value="Mercury_reductase_MerA"/>
    <property type="match status" value="1"/>
</dbReference>
<name>A0A084AA23_LACLC</name>
<dbReference type="PRINTS" id="PR00411">
    <property type="entry name" value="PNDRDTASEI"/>
</dbReference>
<dbReference type="InterPro" id="IPR036188">
    <property type="entry name" value="FAD/NAD-bd_sf"/>
</dbReference>
<evidence type="ECO:0000259" key="7">
    <source>
        <dbReference type="Pfam" id="PF07992"/>
    </source>
</evidence>
<dbReference type="SUPFAM" id="SSF55424">
    <property type="entry name" value="FAD/NAD-linked reductases, dimerisation (C-terminal) domain"/>
    <property type="match status" value="1"/>
</dbReference>
<evidence type="ECO:0000256" key="1">
    <source>
        <dbReference type="ARBA" id="ARBA00007532"/>
    </source>
</evidence>
<feature type="binding site" evidence="4">
    <location>
        <position position="48"/>
    </location>
    <ligand>
        <name>FAD</name>
        <dbReference type="ChEBI" id="CHEBI:57692"/>
    </ligand>
</feature>
<dbReference type="Gene3D" id="3.50.50.60">
    <property type="entry name" value="FAD/NAD(P)-binding domain"/>
    <property type="match status" value="2"/>
</dbReference>
<organism evidence="8 9">
    <name type="scientific">Lactococcus cremoris subsp. cremoris GE214</name>
    <dbReference type="NCBI Taxonomy" id="1415168"/>
    <lineage>
        <taxon>Bacteria</taxon>
        <taxon>Bacillati</taxon>
        <taxon>Bacillota</taxon>
        <taxon>Bacilli</taxon>
        <taxon>Lactobacillales</taxon>
        <taxon>Streptococcaceae</taxon>
        <taxon>Lactococcus</taxon>
        <taxon>Lactococcus cremoris subsp. cremoris</taxon>
    </lineage>
</organism>
<dbReference type="RefSeq" id="WP_011675806.1">
    <property type="nucleotide sequence ID" value="NZ_AZSI01000063.1"/>
</dbReference>
<evidence type="ECO:0000256" key="5">
    <source>
        <dbReference type="PIRSR" id="PIRSR000350-4"/>
    </source>
</evidence>
<keyword evidence="3 4" id="KW-0274">FAD</keyword>
<dbReference type="PRINTS" id="PR00368">
    <property type="entry name" value="FADPNR"/>
</dbReference>
<feature type="domain" description="Pyridine nucleotide-disulphide oxidoreductase dimerisation" evidence="6">
    <location>
        <begin position="335"/>
        <end position="429"/>
    </location>
</feature>
<dbReference type="InterPro" id="IPR004099">
    <property type="entry name" value="Pyr_nucl-diS_OxRdtase_dimer"/>
</dbReference>
<evidence type="ECO:0000256" key="3">
    <source>
        <dbReference type="ARBA" id="ARBA00022827"/>
    </source>
</evidence>
<evidence type="ECO:0000313" key="9">
    <source>
        <dbReference type="Proteomes" id="UP000028401"/>
    </source>
</evidence>
<feature type="disulfide bond" description="Redox-active" evidence="5">
    <location>
        <begin position="39"/>
        <end position="44"/>
    </location>
</feature>
<evidence type="ECO:0000313" key="8">
    <source>
        <dbReference type="EMBL" id="KEY62152.1"/>
    </source>
</evidence>
<keyword evidence="4" id="KW-0520">NAD</keyword>
<dbReference type="GO" id="GO:0016491">
    <property type="term" value="F:oxidoreductase activity"/>
    <property type="evidence" value="ECO:0007669"/>
    <property type="project" value="InterPro"/>
</dbReference>
<dbReference type="InterPro" id="IPR001100">
    <property type="entry name" value="Pyr_nuc-diS_OxRdtase"/>
</dbReference>
<keyword evidence="4" id="KW-0547">Nucleotide-binding</keyword>
<dbReference type="InterPro" id="IPR016156">
    <property type="entry name" value="FAD/NAD-linked_Rdtase_dimer_sf"/>
</dbReference>
<evidence type="ECO:0000259" key="6">
    <source>
        <dbReference type="Pfam" id="PF02852"/>
    </source>
</evidence>
<feature type="binding site" evidence="4">
    <location>
        <position position="296"/>
    </location>
    <ligand>
        <name>FAD</name>
        <dbReference type="ChEBI" id="CHEBI:57692"/>
    </ligand>
</feature>
<gene>
    <name evidence="8" type="ORF">U725_01713</name>
</gene>
<sequence length="435" mass="47868">MFDYIIIGAGPGGLGLAYRLKTKDNKIAMIENDKWGGTCPNYGCDPTKMMMAVIEAKSHVEHLKGQGISGDLKIDWKGLRSRKLNITDPYEKSTFEGLKNADIETIYGSASFTEQGELQVAGEIYQAKTYIIATGSRPRRLELDGDEFLKTSNDFLALEELPAKISFMGSGPISLELAQIAKAAGSDVTIISRKKSNVAHFDEEMGQEFINYLKNQGINFIENISVSKVEKFTDGFLLTDGAGFEHKTDLVIAGVGRQPNSDQLNLDKVGVETDHKGIKVNDYLQTSNPKIYAMGDVLSKAEPHLTPVSSFEGNYLGQNLPNANKVPIHYPQIPTIIFGTAKLAEVGILTGTGIRTKSLNLKSWYTYKRINDPLAKLKVAINENQEIVGASTVSSVADEVINLISILIQQKMTLADVEKMIFTYPTVASDLEYFY</sequence>
<dbReference type="PANTHER" id="PTHR43014">
    <property type="entry name" value="MERCURIC REDUCTASE"/>
    <property type="match status" value="1"/>
</dbReference>
<dbReference type="SUPFAM" id="SSF51905">
    <property type="entry name" value="FAD/NAD(P)-binding domain"/>
    <property type="match status" value="1"/>
</dbReference>
<accession>A0A084AA23</accession>